<dbReference type="AlphaFoldDB" id="A0A2K9E510"/>
<dbReference type="EMBL" id="NEMB01000003">
    <property type="protein sequence ID" value="PQQ67407.1"/>
    <property type="molecule type" value="Genomic_DNA"/>
</dbReference>
<dbReference type="Gene3D" id="6.10.320.10">
    <property type="match status" value="1"/>
</dbReference>
<evidence type="ECO:0000313" key="3">
    <source>
        <dbReference type="EMBL" id="PQQ67407.1"/>
    </source>
</evidence>
<gene>
    <name evidence="3" type="ORF">B9R14_12055</name>
    <name evidence="2" type="ORF">HVS_07885</name>
</gene>
<dbReference type="InterPro" id="IPR047741">
    <property type="entry name" value="DIP1984-like"/>
</dbReference>
<dbReference type="CDD" id="cd12208">
    <property type="entry name" value="DIP1984-like"/>
    <property type="match status" value="1"/>
</dbReference>
<evidence type="ECO:0008006" key="6">
    <source>
        <dbReference type="Google" id="ProtNLM"/>
    </source>
</evidence>
<dbReference type="RefSeq" id="WP_101300889.1">
    <property type="nucleotide sequence ID" value="NZ_CP025197.1"/>
</dbReference>
<proteinExistence type="predicted"/>
<name>A0A2K9E510_9FIRM</name>
<dbReference type="NCBIfam" id="NF038048">
    <property type="entry name" value="DIP1984_fam"/>
    <property type="match status" value="1"/>
</dbReference>
<evidence type="ECO:0000313" key="5">
    <source>
        <dbReference type="Proteomes" id="UP000239720"/>
    </source>
</evidence>
<keyword evidence="4" id="KW-1185">Reference proteome</keyword>
<dbReference type="KEGG" id="hsc:HVS_07885"/>
<feature type="coiled-coil region" evidence="1">
    <location>
        <begin position="3"/>
        <end position="64"/>
    </location>
</feature>
<sequence length="153" mass="17912">MKLAEALILRADYQKRLEQIRERLIRNAKVQEGEKPSENPYDLLNEMNDLINKLTDIVQKINRTNSLTIVENGKTITDLLAKRDSISQKRSILESLINATTIKLDRYSKSEVKYFSTVDVAKIQKEIDTLSKEYREIDTKIQENNWKIELKED</sequence>
<keyword evidence="1" id="KW-0175">Coiled coil</keyword>
<reference evidence="2 4" key="1">
    <citation type="submission" date="2017-12" db="EMBL/GenBank/DDBJ databases">
        <title>Complete genome sequence of Herbivorax saccincola GGR1, a novel Cellulosome-producing hydrolytic bacterium in a thermophilic biogas plant, established by Illumina and Nanopore MinION sequencing.</title>
        <authorList>
            <person name="Pechtl A."/>
            <person name="Ruckert C."/>
            <person name="Koeck D.E."/>
            <person name="Maus I."/>
            <person name="Winkler A."/>
            <person name="Kalinowski J."/>
            <person name="Puhler A."/>
            <person name="Schwarz W.W."/>
            <person name="Zverlov V.V."/>
            <person name="Schluter A."/>
            <person name="Liebl W."/>
        </authorList>
    </citation>
    <scope>NUCLEOTIDE SEQUENCE [LARGE SCALE GENOMIC DNA]</scope>
    <source>
        <strain evidence="2">GGR1</strain>
        <strain evidence="4">SR1</strain>
    </source>
</reference>
<dbReference type="EMBL" id="CP025197">
    <property type="protein sequence ID" value="AUG57488.1"/>
    <property type="molecule type" value="Genomic_DNA"/>
</dbReference>
<dbReference type="Proteomes" id="UP000233534">
    <property type="component" value="Chromosome"/>
</dbReference>
<reference evidence="3 5" key="2">
    <citation type="journal article" date="2018" name="Syst. Appl. Microbiol.">
        <title>Characterization and high-quality draft genome sequence of Herbivorax saccincola A7, an anaerobic, alkaliphilic, thermophilic, cellulolytic, and xylanolytic bacterium.</title>
        <authorList>
            <person name="Aikawa S."/>
            <person name="Baramee S."/>
            <person name="Sermsathanaswadi J."/>
            <person name="Thianheng P."/>
            <person name="Tachaapaikoon C."/>
            <person name="Shikata A."/>
            <person name="Waeonukul R."/>
            <person name="Pason P."/>
            <person name="Ratanakhanokchai K."/>
            <person name="Kosugi A."/>
        </authorList>
    </citation>
    <scope>NUCLEOTIDE SEQUENCE [LARGE SCALE GENOMIC DNA]</scope>
    <source>
        <strain evidence="3 5">A7</strain>
    </source>
</reference>
<accession>A0A2K9E510</accession>
<dbReference type="Proteomes" id="UP000239720">
    <property type="component" value="Unassembled WGS sequence"/>
</dbReference>
<organism evidence="2 4">
    <name type="scientific">Acetivibrio saccincola</name>
    <dbReference type="NCBI Taxonomy" id="1677857"/>
    <lineage>
        <taxon>Bacteria</taxon>
        <taxon>Bacillati</taxon>
        <taxon>Bacillota</taxon>
        <taxon>Clostridia</taxon>
        <taxon>Eubacteriales</taxon>
        <taxon>Oscillospiraceae</taxon>
        <taxon>Acetivibrio</taxon>
    </lineage>
</organism>
<protein>
    <recommendedName>
        <fullName evidence="6">Septicolysin</fullName>
    </recommendedName>
</protein>
<evidence type="ECO:0000313" key="4">
    <source>
        <dbReference type="Proteomes" id="UP000233534"/>
    </source>
</evidence>
<evidence type="ECO:0000256" key="1">
    <source>
        <dbReference type="SAM" id="Coils"/>
    </source>
</evidence>
<dbReference type="OrthoDB" id="3730241at2"/>
<dbReference type="Pfam" id="PF20935">
    <property type="entry name" value="DUF6847"/>
    <property type="match status" value="1"/>
</dbReference>
<evidence type="ECO:0000313" key="2">
    <source>
        <dbReference type="EMBL" id="AUG57488.1"/>
    </source>
</evidence>